<evidence type="ECO:0000259" key="3">
    <source>
        <dbReference type="Pfam" id="PF13360"/>
    </source>
</evidence>
<keyword evidence="2" id="KW-0472">Membrane</keyword>
<feature type="domain" description="Pyrrolo-quinoline quinone repeat" evidence="3">
    <location>
        <begin position="271"/>
        <end position="435"/>
    </location>
</feature>
<dbReference type="InterPro" id="IPR002372">
    <property type="entry name" value="PQQ_rpt_dom"/>
</dbReference>
<dbReference type="SUPFAM" id="SSF50998">
    <property type="entry name" value="Quinoprotein alcohol dehydrogenase-like"/>
    <property type="match status" value="1"/>
</dbReference>
<comment type="caution">
    <text evidence="4">The sequence shown here is derived from an EMBL/GenBank/DDBJ whole genome shotgun (WGS) entry which is preliminary data.</text>
</comment>
<keyword evidence="5" id="KW-1185">Reference proteome</keyword>
<organism evidence="4 5">
    <name type="scientific">Streptomyces anandii</name>
    <dbReference type="NCBI Taxonomy" id="285454"/>
    <lineage>
        <taxon>Bacteria</taxon>
        <taxon>Bacillati</taxon>
        <taxon>Actinomycetota</taxon>
        <taxon>Actinomycetes</taxon>
        <taxon>Kitasatosporales</taxon>
        <taxon>Streptomycetaceae</taxon>
        <taxon>Streptomyces</taxon>
    </lineage>
</organism>
<dbReference type="InterPro" id="IPR015943">
    <property type="entry name" value="WD40/YVTN_repeat-like_dom_sf"/>
</dbReference>
<dbReference type="Proteomes" id="UP001599756">
    <property type="component" value="Unassembled WGS sequence"/>
</dbReference>
<dbReference type="RefSeq" id="WP_381829733.1">
    <property type="nucleotide sequence ID" value="NZ_JBHYTS010000050.1"/>
</dbReference>
<dbReference type="InterPro" id="IPR011047">
    <property type="entry name" value="Quinoprotein_ADH-like_sf"/>
</dbReference>
<reference evidence="4 5" key="1">
    <citation type="submission" date="2024-09" db="EMBL/GenBank/DDBJ databases">
        <title>The Natural Products Discovery Center: Release of the First 8490 Sequenced Strains for Exploring Actinobacteria Biosynthetic Diversity.</title>
        <authorList>
            <person name="Kalkreuter E."/>
            <person name="Kautsar S.A."/>
            <person name="Yang D."/>
            <person name="Bader C.D."/>
            <person name="Teijaro C.N."/>
            <person name="Fluegel L."/>
            <person name="Davis C.M."/>
            <person name="Simpson J.R."/>
            <person name="Lauterbach L."/>
            <person name="Steele A.D."/>
            <person name="Gui C."/>
            <person name="Meng S."/>
            <person name="Li G."/>
            <person name="Viehrig K."/>
            <person name="Ye F."/>
            <person name="Su P."/>
            <person name="Kiefer A.F."/>
            <person name="Nichols A."/>
            <person name="Cepeda A.J."/>
            <person name="Yan W."/>
            <person name="Fan B."/>
            <person name="Jiang Y."/>
            <person name="Adhikari A."/>
            <person name="Zheng C.-J."/>
            <person name="Schuster L."/>
            <person name="Cowan T.M."/>
            <person name="Smanski M.J."/>
            <person name="Chevrette M.G."/>
            <person name="De Carvalho L.P.S."/>
            <person name="Shen B."/>
        </authorList>
    </citation>
    <scope>NUCLEOTIDE SEQUENCE [LARGE SCALE GENOMIC DNA]</scope>
    <source>
        <strain evidence="4 5">NPDC059500</strain>
    </source>
</reference>
<feature type="region of interest" description="Disordered" evidence="1">
    <location>
        <begin position="1"/>
        <end position="21"/>
    </location>
</feature>
<keyword evidence="2" id="KW-0812">Transmembrane</keyword>
<dbReference type="Pfam" id="PF13360">
    <property type="entry name" value="PQQ_2"/>
    <property type="match status" value="1"/>
</dbReference>
<keyword evidence="2" id="KW-1133">Transmembrane helix</keyword>
<evidence type="ECO:0000256" key="1">
    <source>
        <dbReference type="SAM" id="MobiDB-lite"/>
    </source>
</evidence>
<feature type="transmembrane region" description="Helical" evidence="2">
    <location>
        <begin position="29"/>
        <end position="48"/>
    </location>
</feature>
<evidence type="ECO:0000313" key="4">
    <source>
        <dbReference type="EMBL" id="MFE1754038.1"/>
    </source>
</evidence>
<evidence type="ECO:0000256" key="2">
    <source>
        <dbReference type="SAM" id="Phobius"/>
    </source>
</evidence>
<evidence type="ECO:0000313" key="5">
    <source>
        <dbReference type="Proteomes" id="UP001599756"/>
    </source>
</evidence>
<dbReference type="Gene3D" id="2.130.10.10">
    <property type="entry name" value="YVTN repeat-like/Quinoprotein amine dehydrogenase"/>
    <property type="match status" value="1"/>
</dbReference>
<name>A0ABW6HC35_9ACTN</name>
<sequence>MSFGPPPSIYTQSAVTAEDQRRKRRRKRLWGLLAVPVVAAFVVAGLALRDGKPDKKDDTPVAFGQGRLDVRETVEKPPASTVGVMGFRFSIDDMSPGEHDDMPGMWATDKILAKGIKSTLAGFRIGTDASPHDEVWRLRLSGLICGYTRHVTGENRTAVLSRSSDDRHAACNHVTFVDLDDGQKLWDHVFPLRSSAYDDPSVTLVHGTVAVTWGKGSDAYDMDSGRRLWRTGATGDCRDTGAAGGRALLFRVQCLDRKQPATSWKALVYKVRSVDPRTGRTLWTYTPAAGIRDVRVPSTDPAVLAVSAGDTEFTELISLDDHGRRRTTISLRNSFYVGECMDETDYVVFDDCQTIPVSDDQVFLRSKEAGGLHNSNWVIGFDLATGNTTRKFESGPNALLYPLRMSGDKLMALRESDDHISPSALVSLDPKTGTETPYFYFAVPTEGYTLATPDLSDVLVQNGRLFFGARSADGPADSKQKRWDWLVLGLESLAAAKK</sequence>
<protein>
    <submittedName>
        <fullName evidence="4">PQQ-binding-like beta-propeller repeat protein</fullName>
    </submittedName>
</protein>
<accession>A0ABW6HC35</accession>
<proteinExistence type="predicted"/>
<dbReference type="EMBL" id="JBHYTS010000050">
    <property type="protein sequence ID" value="MFE1754038.1"/>
    <property type="molecule type" value="Genomic_DNA"/>
</dbReference>
<gene>
    <name evidence="4" type="ORF">ACFW88_26425</name>
</gene>